<dbReference type="EC" id="4.1.1.48" evidence="8"/>
<proteinExistence type="inferred from homology"/>
<keyword evidence="4 8" id="KW-0210">Decarboxylase</keyword>
<comment type="catalytic activity">
    <reaction evidence="1 8">
        <text>1-(2-carboxyphenylamino)-1-deoxy-D-ribulose 5-phosphate + H(+) = (1S,2R)-1-C-(indol-3-yl)glycerol 3-phosphate + CO2 + H2O</text>
        <dbReference type="Rhea" id="RHEA:23476"/>
        <dbReference type="ChEBI" id="CHEBI:15377"/>
        <dbReference type="ChEBI" id="CHEBI:15378"/>
        <dbReference type="ChEBI" id="CHEBI:16526"/>
        <dbReference type="ChEBI" id="CHEBI:58613"/>
        <dbReference type="ChEBI" id="CHEBI:58866"/>
        <dbReference type="EC" id="4.1.1.48"/>
    </reaction>
</comment>
<dbReference type="PANTHER" id="PTHR22854">
    <property type="entry name" value="TRYPTOPHAN BIOSYNTHESIS PROTEIN"/>
    <property type="match status" value="1"/>
</dbReference>
<comment type="caution">
    <text evidence="10">The sequence shown here is derived from an EMBL/GenBank/DDBJ whole genome shotgun (WGS) entry which is preliminary data.</text>
</comment>
<dbReference type="InterPro" id="IPR013785">
    <property type="entry name" value="Aldolase_TIM"/>
</dbReference>
<dbReference type="InterPro" id="IPR011060">
    <property type="entry name" value="RibuloseP-bd_barrel"/>
</dbReference>
<protein>
    <recommendedName>
        <fullName evidence="8">Indole-3-glycerol phosphate synthase</fullName>
        <shortName evidence="8">IGPS</shortName>
        <ecNumber evidence="8">4.1.1.48</ecNumber>
    </recommendedName>
</protein>
<evidence type="ECO:0000256" key="1">
    <source>
        <dbReference type="ARBA" id="ARBA00001633"/>
    </source>
</evidence>
<evidence type="ECO:0000256" key="4">
    <source>
        <dbReference type="ARBA" id="ARBA00022793"/>
    </source>
</evidence>
<dbReference type="RefSeq" id="WP_160732333.1">
    <property type="nucleotide sequence ID" value="NZ_WTYO01000001.1"/>
</dbReference>
<evidence type="ECO:0000256" key="8">
    <source>
        <dbReference type="HAMAP-Rule" id="MF_00134"/>
    </source>
</evidence>
<dbReference type="Proteomes" id="UP000444401">
    <property type="component" value="Unassembled WGS sequence"/>
</dbReference>
<comment type="similarity">
    <text evidence="8">Belongs to the TrpC family.</text>
</comment>
<gene>
    <name evidence="8 10" type="primary">trpC</name>
    <name evidence="10" type="ORF">GRI72_02495</name>
</gene>
<evidence type="ECO:0000256" key="6">
    <source>
        <dbReference type="ARBA" id="ARBA00023141"/>
    </source>
</evidence>
<organism evidence="10 11">
    <name type="scientific">Pelagerythrobacter marinus</name>
    <dbReference type="NCBI Taxonomy" id="538382"/>
    <lineage>
        <taxon>Bacteria</taxon>
        <taxon>Pseudomonadati</taxon>
        <taxon>Pseudomonadota</taxon>
        <taxon>Alphaproteobacteria</taxon>
        <taxon>Sphingomonadales</taxon>
        <taxon>Erythrobacteraceae</taxon>
        <taxon>Pelagerythrobacter</taxon>
    </lineage>
</organism>
<dbReference type="NCBIfam" id="NF001377">
    <property type="entry name" value="PRK00278.2-4"/>
    <property type="match status" value="1"/>
</dbReference>
<evidence type="ECO:0000256" key="2">
    <source>
        <dbReference type="ARBA" id="ARBA00004696"/>
    </source>
</evidence>
<keyword evidence="11" id="KW-1185">Reference proteome</keyword>
<dbReference type="GO" id="GO:0004425">
    <property type="term" value="F:indole-3-glycerol-phosphate synthase activity"/>
    <property type="evidence" value="ECO:0007669"/>
    <property type="project" value="UniProtKB-EC"/>
</dbReference>
<dbReference type="InterPro" id="IPR045186">
    <property type="entry name" value="Indole-3-glycerol_P_synth"/>
</dbReference>
<dbReference type="InterPro" id="IPR013798">
    <property type="entry name" value="Indole-3-glycerol_P_synth_dom"/>
</dbReference>
<dbReference type="SUPFAM" id="SSF51366">
    <property type="entry name" value="Ribulose-phoshate binding barrel"/>
    <property type="match status" value="1"/>
</dbReference>
<dbReference type="EMBL" id="WTYO01000001">
    <property type="protein sequence ID" value="MXO67702.1"/>
    <property type="molecule type" value="Genomic_DNA"/>
</dbReference>
<evidence type="ECO:0000256" key="7">
    <source>
        <dbReference type="ARBA" id="ARBA00023239"/>
    </source>
</evidence>
<keyword evidence="6 8" id="KW-0057">Aromatic amino acid biosynthesis</keyword>
<accession>A0ABW9UYD1</accession>
<evidence type="ECO:0000259" key="9">
    <source>
        <dbReference type="Pfam" id="PF00218"/>
    </source>
</evidence>
<dbReference type="Pfam" id="PF00218">
    <property type="entry name" value="IGPS"/>
    <property type="match status" value="1"/>
</dbReference>
<feature type="domain" description="Indole-3-glycerol phosphate synthase" evidence="9">
    <location>
        <begin position="4"/>
        <end position="258"/>
    </location>
</feature>
<dbReference type="Gene3D" id="3.20.20.70">
    <property type="entry name" value="Aldolase class I"/>
    <property type="match status" value="1"/>
</dbReference>
<dbReference type="NCBIfam" id="NF001373">
    <property type="entry name" value="PRK00278.1-6"/>
    <property type="match status" value="1"/>
</dbReference>
<dbReference type="InterPro" id="IPR001468">
    <property type="entry name" value="Indole-3-GlycerolPSynthase_CS"/>
</dbReference>
<keyword evidence="5 8" id="KW-0822">Tryptophan biosynthesis</keyword>
<keyword evidence="7 8" id="KW-0456">Lyase</keyword>
<dbReference type="NCBIfam" id="NF001370">
    <property type="entry name" value="PRK00278.1-2"/>
    <property type="match status" value="1"/>
</dbReference>
<dbReference type="PROSITE" id="PS00614">
    <property type="entry name" value="IGPS"/>
    <property type="match status" value="1"/>
</dbReference>
<dbReference type="CDD" id="cd00331">
    <property type="entry name" value="IGPS"/>
    <property type="match status" value="1"/>
</dbReference>
<evidence type="ECO:0000313" key="10">
    <source>
        <dbReference type="EMBL" id="MXO67702.1"/>
    </source>
</evidence>
<dbReference type="PANTHER" id="PTHR22854:SF2">
    <property type="entry name" value="INDOLE-3-GLYCEROL-PHOSPHATE SYNTHASE"/>
    <property type="match status" value="1"/>
</dbReference>
<comment type="pathway">
    <text evidence="2 8">Amino-acid biosynthesis; L-tryptophan biosynthesis; L-tryptophan from chorismate: step 4/5.</text>
</comment>
<dbReference type="HAMAP" id="MF_00134_B">
    <property type="entry name" value="IGPS_B"/>
    <property type="match status" value="1"/>
</dbReference>
<evidence type="ECO:0000256" key="5">
    <source>
        <dbReference type="ARBA" id="ARBA00022822"/>
    </source>
</evidence>
<sequence length="261" mass="28141">MNKLDQICAVKREEVAARRARATFDDLDRAAAAGTPPRGFARALAEKAHRGFALIAEIKKASPSKGLIRPDFRPAEHALAYQAGGAACLSVLTDAPHFQGHEDYLVDARAACDLPVLRKDFMVDPWQVAEARAIGADAILVIVAALDDGAMAEIEAAALERGMDVLVEVHDEAEMERAARLRSRLIGVNNRDLRTFETDLATTERLAPRAPEGALLVGESGIATHADCRRLAAAGVRAFLVGESLMRQDDVERATRSLLEG</sequence>
<evidence type="ECO:0000256" key="3">
    <source>
        <dbReference type="ARBA" id="ARBA00022605"/>
    </source>
</evidence>
<keyword evidence="3 8" id="KW-0028">Amino-acid biosynthesis</keyword>
<name>A0ABW9UYD1_9SPHN</name>
<reference evidence="10 11" key="1">
    <citation type="submission" date="2019-12" db="EMBL/GenBank/DDBJ databases">
        <title>Genomic-based taxomic classification of the family Erythrobacteraceae.</title>
        <authorList>
            <person name="Xu L."/>
        </authorList>
    </citation>
    <scope>NUCLEOTIDE SEQUENCE [LARGE SCALE GENOMIC DNA]</scope>
    <source>
        <strain evidence="10 11">H32</strain>
    </source>
</reference>
<evidence type="ECO:0000313" key="11">
    <source>
        <dbReference type="Proteomes" id="UP000444401"/>
    </source>
</evidence>